<proteinExistence type="predicted"/>
<protein>
    <submittedName>
        <fullName evidence="1">Uncharacterized protein</fullName>
    </submittedName>
</protein>
<organism evidence="1">
    <name type="scientific">uncultured Eubacteriales bacterium</name>
    <dbReference type="NCBI Taxonomy" id="172733"/>
    <lineage>
        <taxon>Bacteria</taxon>
        <taxon>Bacillati</taxon>
        <taxon>Bacillota</taxon>
        <taxon>Clostridia</taxon>
        <taxon>Eubacteriales</taxon>
        <taxon>environmental samples</taxon>
    </lineage>
</organism>
<reference evidence="1" key="1">
    <citation type="submission" date="2016-04" db="EMBL/GenBank/DDBJ databases">
        <authorList>
            <person name="Evans L.H."/>
            <person name="Alamgir A."/>
            <person name="Owens N."/>
            <person name="Weber N.D."/>
            <person name="Virtaneva K."/>
            <person name="Barbian K."/>
            <person name="Babar A."/>
            <person name="Rosenke K."/>
        </authorList>
    </citation>
    <scope>NUCLEOTIDE SEQUENCE</scope>
    <source>
        <strain evidence="1">86</strain>
    </source>
</reference>
<dbReference type="EMBL" id="FLUN01000001">
    <property type="protein sequence ID" value="SBW10506.1"/>
    <property type="molecule type" value="Genomic_DNA"/>
</dbReference>
<accession>A0A212KFK8</accession>
<gene>
    <name evidence="1" type="ORF">KL86CLO1_12952</name>
</gene>
<name>A0A212KFK8_9FIRM</name>
<sequence length="67" mass="7645">MILDSGTARCSIRLRRSPRCEVPDRDEKTIDDMEEGEVRKFATTAINARLLAKKMVPHGLSRVQDME</sequence>
<evidence type="ECO:0000313" key="1">
    <source>
        <dbReference type="EMBL" id="SBW10506.1"/>
    </source>
</evidence>
<dbReference type="AlphaFoldDB" id="A0A212KFK8"/>